<dbReference type="GO" id="GO:0003700">
    <property type="term" value="F:DNA-binding transcription factor activity"/>
    <property type="evidence" value="ECO:0007669"/>
    <property type="project" value="InterPro"/>
</dbReference>
<dbReference type="PROSITE" id="PS50931">
    <property type="entry name" value="HTH_LYSR"/>
    <property type="match status" value="1"/>
</dbReference>
<keyword evidence="4" id="KW-0804">Transcription</keyword>
<feature type="domain" description="HTH lysR-type" evidence="5">
    <location>
        <begin position="2"/>
        <end position="59"/>
    </location>
</feature>
<sequence>MLDLNDIWLFVHVVRAGSFAAAGRKLSMPPNTISRRLQALEAGMGVRLLQRSTRQLNMTAAGREFFERCAPGLEDIEHASASLTESNGEPSGSLRVAAPVDFFDNFSIEWMHEFMRLYPKVQLEFVLNDGRADLIAEGIDLAFRGGILPDSSLVARKLVESHRGLVASPRYLERFGTPRTLADLMDHACLAASQAPQNTTWKLEGPQGPESVRVNPRLCINTAQGQLRAARAGLGIALLPTMLASEDLRNGTLVHILPDYQRDAMGLYAVYVHRRQLPSAVSALIDFFADKLERGIADKGEQVCQEHFAREDAAKQTKAIEVLKRGRDVAETMETEKAAV</sequence>
<accession>A0A7V8FYH3</accession>
<dbReference type="PANTHER" id="PTHR30537">
    <property type="entry name" value="HTH-TYPE TRANSCRIPTIONAL REGULATOR"/>
    <property type="match status" value="1"/>
</dbReference>
<protein>
    <submittedName>
        <fullName evidence="6">HTH-type transcriptional regulator DmlR</fullName>
    </submittedName>
</protein>
<dbReference type="Pfam" id="PF03466">
    <property type="entry name" value="LysR_substrate"/>
    <property type="match status" value="1"/>
</dbReference>
<evidence type="ECO:0000259" key="5">
    <source>
        <dbReference type="PROSITE" id="PS50931"/>
    </source>
</evidence>
<organism evidence="6 7">
    <name type="scientific">Herbaspirillum frisingense</name>
    <dbReference type="NCBI Taxonomy" id="92645"/>
    <lineage>
        <taxon>Bacteria</taxon>
        <taxon>Pseudomonadati</taxon>
        <taxon>Pseudomonadota</taxon>
        <taxon>Betaproteobacteria</taxon>
        <taxon>Burkholderiales</taxon>
        <taxon>Oxalobacteraceae</taxon>
        <taxon>Herbaspirillum</taxon>
    </lineage>
</organism>
<keyword evidence="3" id="KW-0238">DNA-binding</keyword>
<evidence type="ECO:0000313" key="7">
    <source>
        <dbReference type="Proteomes" id="UP000462435"/>
    </source>
</evidence>
<dbReference type="Gene3D" id="3.40.190.290">
    <property type="match status" value="1"/>
</dbReference>
<comment type="caution">
    <text evidence="6">The sequence shown here is derived from an EMBL/GenBank/DDBJ whole genome shotgun (WGS) entry which is preliminary data.</text>
</comment>
<dbReference type="PANTHER" id="PTHR30537:SF5">
    <property type="entry name" value="HTH-TYPE TRANSCRIPTIONAL ACTIVATOR TTDR-RELATED"/>
    <property type="match status" value="1"/>
</dbReference>
<dbReference type="GO" id="GO:0006351">
    <property type="term" value="P:DNA-templated transcription"/>
    <property type="evidence" value="ECO:0007669"/>
    <property type="project" value="TreeGrafter"/>
</dbReference>
<dbReference type="Proteomes" id="UP000462435">
    <property type="component" value="Unassembled WGS sequence"/>
</dbReference>
<gene>
    <name evidence="6" type="primary">dmlR_9</name>
    <name evidence="6" type="ORF">GAK35_01200</name>
</gene>
<dbReference type="SUPFAM" id="SSF53850">
    <property type="entry name" value="Periplasmic binding protein-like II"/>
    <property type="match status" value="1"/>
</dbReference>
<dbReference type="AlphaFoldDB" id="A0A7V8FYH3"/>
<evidence type="ECO:0000256" key="2">
    <source>
        <dbReference type="ARBA" id="ARBA00023015"/>
    </source>
</evidence>
<proteinExistence type="inferred from homology"/>
<dbReference type="InterPro" id="IPR036390">
    <property type="entry name" value="WH_DNA-bd_sf"/>
</dbReference>
<keyword evidence="2" id="KW-0805">Transcription regulation</keyword>
<dbReference type="InterPro" id="IPR005119">
    <property type="entry name" value="LysR_subst-bd"/>
</dbReference>
<dbReference type="SUPFAM" id="SSF46785">
    <property type="entry name" value="Winged helix' DNA-binding domain"/>
    <property type="match status" value="1"/>
</dbReference>
<evidence type="ECO:0000313" key="6">
    <source>
        <dbReference type="EMBL" id="KAF1045967.1"/>
    </source>
</evidence>
<dbReference type="FunFam" id="3.40.190.290:FF:000001">
    <property type="entry name" value="Transcriptional regulator, LysR family"/>
    <property type="match status" value="1"/>
</dbReference>
<dbReference type="InterPro" id="IPR000847">
    <property type="entry name" value="LysR_HTH_N"/>
</dbReference>
<dbReference type="Gene3D" id="1.10.10.10">
    <property type="entry name" value="Winged helix-like DNA-binding domain superfamily/Winged helix DNA-binding domain"/>
    <property type="match status" value="1"/>
</dbReference>
<name>A0A7V8FYH3_9BURK</name>
<comment type="similarity">
    <text evidence="1">Belongs to the LysR transcriptional regulatory family.</text>
</comment>
<dbReference type="EMBL" id="WNDX01000025">
    <property type="protein sequence ID" value="KAF1045967.1"/>
    <property type="molecule type" value="Genomic_DNA"/>
</dbReference>
<evidence type="ECO:0000256" key="3">
    <source>
        <dbReference type="ARBA" id="ARBA00023125"/>
    </source>
</evidence>
<dbReference type="InterPro" id="IPR036388">
    <property type="entry name" value="WH-like_DNA-bd_sf"/>
</dbReference>
<evidence type="ECO:0000256" key="1">
    <source>
        <dbReference type="ARBA" id="ARBA00009437"/>
    </source>
</evidence>
<reference evidence="7" key="1">
    <citation type="journal article" date="2020" name="MBio">
        <title>Horizontal gene transfer to a defensive symbiont with a reduced genome amongst a multipartite beetle microbiome.</title>
        <authorList>
            <person name="Waterworth S.C."/>
            <person name="Florez L.V."/>
            <person name="Rees E.R."/>
            <person name="Hertweck C."/>
            <person name="Kaltenpoth M."/>
            <person name="Kwan J.C."/>
        </authorList>
    </citation>
    <scope>NUCLEOTIDE SEQUENCE [LARGE SCALE GENOMIC DNA]</scope>
</reference>
<dbReference type="InterPro" id="IPR058163">
    <property type="entry name" value="LysR-type_TF_proteobact-type"/>
</dbReference>
<evidence type="ECO:0000256" key="4">
    <source>
        <dbReference type="ARBA" id="ARBA00023163"/>
    </source>
</evidence>
<dbReference type="FunFam" id="1.10.10.10:FF:000001">
    <property type="entry name" value="LysR family transcriptional regulator"/>
    <property type="match status" value="1"/>
</dbReference>
<dbReference type="GO" id="GO:0043565">
    <property type="term" value="F:sequence-specific DNA binding"/>
    <property type="evidence" value="ECO:0007669"/>
    <property type="project" value="TreeGrafter"/>
</dbReference>
<dbReference type="Pfam" id="PF00126">
    <property type="entry name" value="HTH_1"/>
    <property type="match status" value="1"/>
</dbReference>
<dbReference type="CDD" id="cd08422">
    <property type="entry name" value="PBP2_CrgA_like"/>
    <property type="match status" value="1"/>
</dbReference>